<proteinExistence type="predicted"/>
<evidence type="ECO:0000259" key="3">
    <source>
        <dbReference type="PROSITE" id="PS50222"/>
    </source>
</evidence>
<evidence type="ECO:0000313" key="5">
    <source>
        <dbReference type="Proteomes" id="UP000075714"/>
    </source>
</evidence>
<organism evidence="4 5">
    <name type="scientific">Gonium pectorale</name>
    <name type="common">Green alga</name>
    <dbReference type="NCBI Taxonomy" id="33097"/>
    <lineage>
        <taxon>Eukaryota</taxon>
        <taxon>Viridiplantae</taxon>
        <taxon>Chlorophyta</taxon>
        <taxon>core chlorophytes</taxon>
        <taxon>Chlorophyceae</taxon>
        <taxon>CS clade</taxon>
        <taxon>Chlamydomonadales</taxon>
        <taxon>Volvocaceae</taxon>
        <taxon>Gonium</taxon>
    </lineage>
</organism>
<evidence type="ECO:0000256" key="2">
    <source>
        <dbReference type="SAM" id="Phobius"/>
    </source>
</evidence>
<keyword evidence="5" id="KW-1185">Reference proteome</keyword>
<keyword evidence="2" id="KW-0812">Transmembrane</keyword>
<reference evidence="5" key="1">
    <citation type="journal article" date="2016" name="Nat. Commun.">
        <title>The Gonium pectorale genome demonstrates co-option of cell cycle regulation during the evolution of multicellularity.</title>
        <authorList>
            <person name="Hanschen E.R."/>
            <person name="Marriage T.N."/>
            <person name="Ferris P.J."/>
            <person name="Hamaji T."/>
            <person name="Toyoda A."/>
            <person name="Fujiyama A."/>
            <person name="Neme R."/>
            <person name="Noguchi H."/>
            <person name="Minakuchi Y."/>
            <person name="Suzuki M."/>
            <person name="Kawai-Toyooka H."/>
            <person name="Smith D.R."/>
            <person name="Sparks H."/>
            <person name="Anderson J."/>
            <person name="Bakaric R."/>
            <person name="Luria V."/>
            <person name="Karger A."/>
            <person name="Kirschner M.W."/>
            <person name="Durand P.M."/>
            <person name="Michod R.E."/>
            <person name="Nozaki H."/>
            <person name="Olson B.J."/>
        </authorList>
    </citation>
    <scope>NUCLEOTIDE SEQUENCE [LARGE SCALE GENOMIC DNA]</scope>
    <source>
        <strain evidence="5">NIES-2863</strain>
    </source>
</reference>
<dbReference type="OrthoDB" id="528013at2759"/>
<protein>
    <recommendedName>
        <fullName evidence="3">EF-hand domain-containing protein</fullName>
    </recommendedName>
</protein>
<keyword evidence="2" id="KW-0472">Membrane</keyword>
<gene>
    <name evidence="4" type="ORF">GPECTOR_172g199</name>
</gene>
<accession>A0A150FXC2</accession>
<sequence>MPPDEAAAPIPRGPDGGNKKLNVKDIIQQNLDRDGDGTIDTAELVTLLEGLAQSRKEKKYLCYAVLGMLIFGLALIGTIIGLTYAIMDNMKETEVGRGNTMYIKGSDSHLDIVRTGSAEFAVNDNGALVHRLHAEVMAAKGTPVNDTTPPPVLQTAE</sequence>
<dbReference type="InterPro" id="IPR002048">
    <property type="entry name" value="EF_hand_dom"/>
</dbReference>
<dbReference type="InterPro" id="IPR018247">
    <property type="entry name" value="EF_Hand_1_Ca_BS"/>
</dbReference>
<dbReference type="AlphaFoldDB" id="A0A150FXC2"/>
<name>A0A150FXC2_GONPE</name>
<dbReference type="EMBL" id="LSYV01000172">
    <property type="protein sequence ID" value="KXZ42262.1"/>
    <property type="molecule type" value="Genomic_DNA"/>
</dbReference>
<dbReference type="PROSITE" id="PS00018">
    <property type="entry name" value="EF_HAND_1"/>
    <property type="match status" value="1"/>
</dbReference>
<dbReference type="PROSITE" id="PS50222">
    <property type="entry name" value="EF_HAND_2"/>
    <property type="match status" value="1"/>
</dbReference>
<keyword evidence="2" id="KW-1133">Transmembrane helix</keyword>
<feature type="domain" description="EF-hand" evidence="3">
    <location>
        <begin position="18"/>
        <end position="54"/>
    </location>
</feature>
<feature type="transmembrane region" description="Helical" evidence="2">
    <location>
        <begin position="60"/>
        <end position="87"/>
    </location>
</feature>
<evidence type="ECO:0000313" key="4">
    <source>
        <dbReference type="EMBL" id="KXZ42262.1"/>
    </source>
</evidence>
<comment type="caution">
    <text evidence="4">The sequence shown here is derived from an EMBL/GenBank/DDBJ whole genome shotgun (WGS) entry which is preliminary data.</text>
</comment>
<dbReference type="Proteomes" id="UP000075714">
    <property type="component" value="Unassembled WGS sequence"/>
</dbReference>
<dbReference type="GO" id="GO:0005509">
    <property type="term" value="F:calcium ion binding"/>
    <property type="evidence" value="ECO:0007669"/>
    <property type="project" value="InterPro"/>
</dbReference>
<evidence type="ECO:0000256" key="1">
    <source>
        <dbReference type="SAM" id="MobiDB-lite"/>
    </source>
</evidence>
<feature type="region of interest" description="Disordered" evidence="1">
    <location>
        <begin position="1"/>
        <end position="20"/>
    </location>
</feature>